<evidence type="ECO:0000256" key="2">
    <source>
        <dbReference type="ARBA" id="ARBA00023315"/>
    </source>
</evidence>
<organism evidence="3 4">
    <name type="scientific">Zizania palustris</name>
    <name type="common">Northern wild rice</name>
    <dbReference type="NCBI Taxonomy" id="103762"/>
    <lineage>
        <taxon>Eukaryota</taxon>
        <taxon>Viridiplantae</taxon>
        <taxon>Streptophyta</taxon>
        <taxon>Embryophyta</taxon>
        <taxon>Tracheophyta</taxon>
        <taxon>Spermatophyta</taxon>
        <taxon>Magnoliopsida</taxon>
        <taxon>Liliopsida</taxon>
        <taxon>Poales</taxon>
        <taxon>Poaceae</taxon>
        <taxon>BOP clade</taxon>
        <taxon>Oryzoideae</taxon>
        <taxon>Oryzeae</taxon>
        <taxon>Zizaniinae</taxon>
        <taxon>Zizania</taxon>
    </lineage>
</organism>
<proteinExistence type="predicted"/>
<comment type="caution">
    <text evidence="3">The sequence shown here is derived from an EMBL/GenBank/DDBJ whole genome shotgun (WGS) entry which is preliminary data.</text>
</comment>
<keyword evidence="1" id="KW-0808">Transferase</keyword>
<gene>
    <name evidence="3" type="ORF">GUJ93_ZPchr0006g44358</name>
</gene>
<dbReference type="GO" id="GO:0016747">
    <property type="term" value="F:acyltransferase activity, transferring groups other than amino-acyl groups"/>
    <property type="evidence" value="ECO:0007669"/>
    <property type="project" value="UniProtKB-ARBA"/>
</dbReference>
<protein>
    <submittedName>
        <fullName evidence="3">Uncharacterized protein</fullName>
    </submittedName>
</protein>
<dbReference type="PANTHER" id="PTHR31625">
    <property type="match status" value="1"/>
</dbReference>
<dbReference type="AlphaFoldDB" id="A0A8J5TBI0"/>
<evidence type="ECO:0000313" key="4">
    <source>
        <dbReference type="Proteomes" id="UP000729402"/>
    </source>
</evidence>
<dbReference type="OrthoDB" id="694216at2759"/>
<dbReference type="Proteomes" id="UP000729402">
    <property type="component" value="Unassembled WGS sequence"/>
</dbReference>
<sequence>MLAVIWQCFNRATPGSDAQPDRNGRAHLIIPVDLRTRMEPRVPDSKYFGNCVGLCFASAPKKDLIAIGVDGLIAACSAVAAAIDGATSYDPDSWNRYGERVIEVFKDGPFLSVAGSSPRFRVYDVDFGFGRPAKVDIVSAAKTGALAVAEGRVDPGSIVVGIVLPLEQMERFHKCFVDAVAWLSSYSPLVSDISAS</sequence>
<dbReference type="InterPro" id="IPR051504">
    <property type="entry name" value="Plant_metabolite_acyltrans"/>
</dbReference>
<name>A0A8J5TBI0_ZIZPA</name>
<keyword evidence="4" id="KW-1185">Reference proteome</keyword>
<accession>A0A8J5TBI0</accession>
<evidence type="ECO:0000313" key="3">
    <source>
        <dbReference type="EMBL" id="KAG8070701.1"/>
    </source>
</evidence>
<dbReference type="Pfam" id="PF02458">
    <property type="entry name" value="Transferase"/>
    <property type="match status" value="1"/>
</dbReference>
<reference evidence="3" key="1">
    <citation type="journal article" date="2021" name="bioRxiv">
        <title>Whole Genome Assembly and Annotation of Northern Wild Rice, Zizania palustris L., Supports a Whole Genome Duplication in the Zizania Genus.</title>
        <authorList>
            <person name="Haas M."/>
            <person name="Kono T."/>
            <person name="Macchietto M."/>
            <person name="Millas R."/>
            <person name="McGilp L."/>
            <person name="Shao M."/>
            <person name="Duquette J."/>
            <person name="Hirsch C.N."/>
            <person name="Kimball J."/>
        </authorList>
    </citation>
    <scope>NUCLEOTIDE SEQUENCE</scope>
    <source>
        <tissue evidence="3">Fresh leaf tissue</tissue>
    </source>
</reference>
<keyword evidence="2" id="KW-0012">Acyltransferase</keyword>
<dbReference type="EMBL" id="JAAALK010000283">
    <property type="protein sequence ID" value="KAG8070701.1"/>
    <property type="molecule type" value="Genomic_DNA"/>
</dbReference>
<evidence type="ECO:0000256" key="1">
    <source>
        <dbReference type="ARBA" id="ARBA00022679"/>
    </source>
</evidence>
<reference evidence="3" key="2">
    <citation type="submission" date="2021-02" db="EMBL/GenBank/DDBJ databases">
        <authorList>
            <person name="Kimball J.A."/>
            <person name="Haas M.W."/>
            <person name="Macchietto M."/>
            <person name="Kono T."/>
            <person name="Duquette J."/>
            <person name="Shao M."/>
        </authorList>
    </citation>
    <scope>NUCLEOTIDE SEQUENCE</scope>
    <source>
        <tissue evidence="3">Fresh leaf tissue</tissue>
    </source>
</reference>